<protein>
    <submittedName>
        <fullName evidence="2 4">Uncharacterized protein</fullName>
    </submittedName>
</protein>
<keyword evidence="3" id="KW-1185">Reference proteome</keyword>
<evidence type="ECO:0000313" key="3">
    <source>
        <dbReference type="Proteomes" id="UP000504636"/>
    </source>
</evidence>
<dbReference type="AlphaFoldDB" id="A0A6A6Y5G8"/>
<reference evidence="4" key="3">
    <citation type="submission" date="2025-04" db="UniProtKB">
        <authorList>
            <consortium name="RefSeq"/>
        </authorList>
    </citation>
    <scope>IDENTIFICATION</scope>
    <source>
        <strain evidence="4">CBS 304.34</strain>
    </source>
</reference>
<evidence type="ECO:0000313" key="2">
    <source>
        <dbReference type="EMBL" id="KAF2803475.1"/>
    </source>
</evidence>
<sequence>MQDVKVSAKAGEAREATGFDLIQWRRFLVPWQLISRLEADRYVHRRPQYTSWIALPAGEQNALWAAINARLDAENIPRINQSVLIWRMSQAMREARRLFVMNQEGGVGEGGDTSQEQAEEEAETVQDGYRSPYEPVRSPPPQQRSPPSRHPAQTETPPRPAYDPVKDAAGSLGGLVEEGNNDVAMGLRRM</sequence>
<gene>
    <name evidence="2 4" type="ORF">BDZ99DRAFT_468033</name>
</gene>
<dbReference type="EMBL" id="MU003717">
    <property type="protein sequence ID" value="KAF2803475.1"/>
    <property type="molecule type" value="Genomic_DNA"/>
</dbReference>
<dbReference type="Proteomes" id="UP000504636">
    <property type="component" value="Unplaced"/>
</dbReference>
<accession>A0A6A6Y5G8</accession>
<organism evidence="2">
    <name type="scientific">Mytilinidion resinicola</name>
    <dbReference type="NCBI Taxonomy" id="574789"/>
    <lineage>
        <taxon>Eukaryota</taxon>
        <taxon>Fungi</taxon>
        <taxon>Dikarya</taxon>
        <taxon>Ascomycota</taxon>
        <taxon>Pezizomycotina</taxon>
        <taxon>Dothideomycetes</taxon>
        <taxon>Pleosporomycetidae</taxon>
        <taxon>Mytilinidiales</taxon>
        <taxon>Mytilinidiaceae</taxon>
        <taxon>Mytilinidion</taxon>
    </lineage>
</organism>
<reference evidence="4" key="2">
    <citation type="submission" date="2020-04" db="EMBL/GenBank/DDBJ databases">
        <authorList>
            <consortium name="NCBI Genome Project"/>
        </authorList>
    </citation>
    <scope>NUCLEOTIDE SEQUENCE</scope>
    <source>
        <strain evidence="4">CBS 304.34</strain>
    </source>
</reference>
<evidence type="ECO:0000313" key="4">
    <source>
        <dbReference type="RefSeq" id="XP_033570439.1"/>
    </source>
</evidence>
<proteinExistence type="predicted"/>
<dbReference type="RefSeq" id="XP_033570439.1">
    <property type="nucleotide sequence ID" value="XM_033721153.1"/>
</dbReference>
<dbReference type="OrthoDB" id="3937045at2759"/>
<name>A0A6A6Y5G8_9PEZI</name>
<reference evidence="2 4" key="1">
    <citation type="journal article" date="2020" name="Stud. Mycol.">
        <title>101 Dothideomycetes genomes: a test case for predicting lifestyles and emergence of pathogens.</title>
        <authorList>
            <person name="Haridas S."/>
            <person name="Albert R."/>
            <person name="Binder M."/>
            <person name="Bloem J."/>
            <person name="Labutti K."/>
            <person name="Salamov A."/>
            <person name="Andreopoulos B."/>
            <person name="Baker S."/>
            <person name="Barry K."/>
            <person name="Bills G."/>
            <person name="Bluhm B."/>
            <person name="Cannon C."/>
            <person name="Castanera R."/>
            <person name="Culley D."/>
            <person name="Daum C."/>
            <person name="Ezra D."/>
            <person name="Gonzalez J."/>
            <person name="Henrissat B."/>
            <person name="Kuo A."/>
            <person name="Liang C."/>
            <person name="Lipzen A."/>
            <person name="Lutzoni F."/>
            <person name="Magnuson J."/>
            <person name="Mondo S."/>
            <person name="Nolan M."/>
            <person name="Ohm R."/>
            <person name="Pangilinan J."/>
            <person name="Park H.-J."/>
            <person name="Ramirez L."/>
            <person name="Alfaro M."/>
            <person name="Sun H."/>
            <person name="Tritt A."/>
            <person name="Yoshinaga Y."/>
            <person name="Zwiers L.-H."/>
            <person name="Turgeon B."/>
            <person name="Goodwin S."/>
            <person name="Spatafora J."/>
            <person name="Crous P."/>
            <person name="Grigoriev I."/>
        </authorList>
    </citation>
    <scope>NUCLEOTIDE SEQUENCE</scope>
    <source>
        <strain evidence="2 4">CBS 304.34</strain>
    </source>
</reference>
<dbReference type="GeneID" id="54462046"/>
<evidence type="ECO:0000256" key="1">
    <source>
        <dbReference type="SAM" id="MobiDB-lite"/>
    </source>
</evidence>
<feature type="region of interest" description="Disordered" evidence="1">
    <location>
        <begin position="103"/>
        <end position="190"/>
    </location>
</feature>